<dbReference type="Proteomes" id="UP000192596">
    <property type="component" value="Unassembled WGS sequence"/>
</dbReference>
<organism evidence="2 3">
    <name type="scientific">Cryoendolithus antarcticus</name>
    <dbReference type="NCBI Taxonomy" id="1507870"/>
    <lineage>
        <taxon>Eukaryota</taxon>
        <taxon>Fungi</taxon>
        <taxon>Dikarya</taxon>
        <taxon>Ascomycota</taxon>
        <taxon>Pezizomycotina</taxon>
        <taxon>Dothideomycetes</taxon>
        <taxon>Dothideomycetidae</taxon>
        <taxon>Cladosporiales</taxon>
        <taxon>Cladosporiaceae</taxon>
        <taxon>Cryoendolithus</taxon>
    </lineage>
</organism>
<dbReference type="InParanoid" id="A0A1V8T313"/>
<feature type="compositionally biased region" description="Basic residues" evidence="1">
    <location>
        <begin position="66"/>
        <end position="78"/>
    </location>
</feature>
<comment type="caution">
    <text evidence="2">The sequence shown here is derived from an EMBL/GenBank/DDBJ whole genome shotgun (WGS) entry which is preliminary data.</text>
</comment>
<feature type="compositionally biased region" description="Basic and acidic residues" evidence="1">
    <location>
        <begin position="103"/>
        <end position="127"/>
    </location>
</feature>
<gene>
    <name evidence="2" type="ORF">B0A48_09787</name>
</gene>
<dbReference type="AlphaFoldDB" id="A0A1V8T313"/>
<evidence type="ECO:0000313" key="3">
    <source>
        <dbReference type="Proteomes" id="UP000192596"/>
    </source>
</evidence>
<evidence type="ECO:0000256" key="1">
    <source>
        <dbReference type="SAM" id="MobiDB-lite"/>
    </source>
</evidence>
<sequence>MDRLARDVQRVYGGPTGYGGGEQQHSHRTYSTLQNPDHFNDPRTRRSLAPSPPPAGRNIFGFGGGGRRRSSHHHHRAARSPSPRRDRGEAERARFHQGQLNLYREDNRAAGERYLEENSRDRGLGLT</sequence>
<evidence type="ECO:0000313" key="2">
    <source>
        <dbReference type="EMBL" id="OQO05694.1"/>
    </source>
</evidence>
<reference evidence="3" key="1">
    <citation type="submission" date="2017-03" db="EMBL/GenBank/DDBJ databases">
        <title>Genomes of endolithic fungi from Antarctica.</title>
        <authorList>
            <person name="Coleine C."/>
            <person name="Masonjones S."/>
            <person name="Stajich J.E."/>
        </authorList>
    </citation>
    <scope>NUCLEOTIDE SEQUENCE [LARGE SCALE GENOMIC DNA]</scope>
    <source>
        <strain evidence="3">CCFEE 5527</strain>
    </source>
</reference>
<feature type="compositionally biased region" description="Basic and acidic residues" evidence="1">
    <location>
        <begin position="83"/>
        <end position="94"/>
    </location>
</feature>
<keyword evidence="3" id="KW-1185">Reference proteome</keyword>
<protein>
    <submittedName>
        <fullName evidence="2">Uncharacterized protein</fullName>
    </submittedName>
</protein>
<accession>A0A1V8T313</accession>
<dbReference type="EMBL" id="NAJO01000018">
    <property type="protein sequence ID" value="OQO05694.1"/>
    <property type="molecule type" value="Genomic_DNA"/>
</dbReference>
<feature type="region of interest" description="Disordered" evidence="1">
    <location>
        <begin position="1"/>
        <end position="127"/>
    </location>
</feature>
<name>A0A1V8T313_9PEZI</name>
<proteinExistence type="predicted"/>